<feature type="region of interest" description="Disordered" evidence="1">
    <location>
        <begin position="76"/>
        <end position="96"/>
    </location>
</feature>
<proteinExistence type="predicted"/>
<feature type="compositionally biased region" description="Basic and acidic residues" evidence="1">
    <location>
        <begin position="87"/>
        <end position="96"/>
    </location>
</feature>
<sequence length="145" mass="16064">SLENELTNDFSDSISLVEVQGEAHNISIPHEDFVTPRRARRSVSRRGRSRKSRGRSKHKSSILGVPKFLHLMEVTREGGGKNKRLKNGTEVEKDPSCREQFAIGGNRSDFHEDVDCSQVPETVEGLNLEVVLPGIDTTPSSGINL</sequence>
<keyword evidence="3" id="KW-1185">Reference proteome</keyword>
<feature type="non-terminal residue" evidence="2">
    <location>
        <position position="145"/>
    </location>
</feature>
<reference evidence="2 3" key="1">
    <citation type="journal article" date="2018" name="Front. Plant Sci.">
        <title>Red Clover (Trifolium pratense) and Zigzag Clover (T. medium) - A Picture of Genomic Similarities and Differences.</title>
        <authorList>
            <person name="Dluhosova J."/>
            <person name="Istvanek J."/>
            <person name="Nedelnik J."/>
            <person name="Repkova J."/>
        </authorList>
    </citation>
    <scope>NUCLEOTIDE SEQUENCE [LARGE SCALE GENOMIC DNA]</scope>
    <source>
        <strain evidence="3">cv. 10/8</strain>
        <tissue evidence="2">Leaf</tissue>
    </source>
</reference>
<evidence type="ECO:0000313" key="3">
    <source>
        <dbReference type="Proteomes" id="UP000265520"/>
    </source>
</evidence>
<dbReference type="EMBL" id="LXQA010105698">
    <property type="protein sequence ID" value="MCI17498.1"/>
    <property type="molecule type" value="Genomic_DNA"/>
</dbReference>
<protein>
    <submittedName>
        <fullName evidence="2">Uncharacterized protein</fullName>
    </submittedName>
</protein>
<feature type="non-terminal residue" evidence="2">
    <location>
        <position position="1"/>
    </location>
</feature>
<dbReference type="AlphaFoldDB" id="A0A392Q094"/>
<feature type="compositionally biased region" description="Basic residues" evidence="1">
    <location>
        <begin position="37"/>
        <end position="60"/>
    </location>
</feature>
<dbReference type="Proteomes" id="UP000265520">
    <property type="component" value="Unassembled WGS sequence"/>
</dbReference>
<evidence type="ECO:0000256" key="1">
    <source>
        <dbReference type="SAM" id="MobiDB-lite"/>
    </source>
</evidence>
<name>A0A392Q094_9FABA</name>
<evidence type="ECO:0000313" key="2">
    <source>
        <dbReference type="EMBL" id="MCI17498.1"/>
    </source>
</evidence>
<comment type="caution">
    <text evidence="2">The sequence shown here is derived from an EMBL/GenBank/DDBJ whole genome shotgun (WGS) entry which is preliminary data.</text>
</comment>
<accession>A0A392Q094</accession>
<organism evidence="2 3">
    <name type="scientific">Trifolium medium</name>
    <dbReference type="NCBI Taxonomy" id="97028"/>
    <lineage>
        <taxon>Eukaryota</taxon>
        <taxon>Viridiplantae</taxon>
        <taxon>Streptophyta</taxon>
        <taxon>Embryophyta</taxon>
        <taxon>Tracheophyta</taxon>
        <taxon>Spermatophyta</taxon>
        <taxon>Magnoliopsida</taxon>
        <taxon>eudicotyledons</taxon>
        <taxon>Gunneridae</taxon>
        <taxon>Pentapetalae</taxon>
        <taxon>rosids</taxon>
        <taxon>fabids</taxon>
        <taxon>Fabales</taxon>
        <taxon>Fabaceae</taxon>
        <taxon>Papilionoideae</taxon>
        <taxon>50 kb inversion clade</taxon>
        <taxon>NPAAA clade</taxon>
        <taxon>Hologalegina</taxon>
        <taxon>IRL clade</taxon>
        <taxon>Trifolieae</taxon>
        <taxon>Trifolium</taxon>
    </lineage>
</organism>
<feature type="region of interest" description="Disordered" evidence="1">
    <location>
        <begin position="25"/>
        <end position="61"/>
    </location>
</feature>